<proteinExistence type="predicted"/>
<dbReference type="InterPro" id="IPR041581">
    <property type="entry name" value="Glyoxalase_6"/>
</dbReference>
<dbReference type="EMBL" id="FZNO01000030">
    <property type="protein sequence ID" value="SNR84403.1"/>
    <property type="molecule type" value="Genomic_DNA"/>
</dbReference>
<evidence type="ECO:0000313" key="4">
    <source>
        <dbReference type="Proteomes" id="UP000198403"/>
    </source>
</evidence>
<feature type="compositionally biased region" description="Acidic residues" evidence="1">
    <location>
        <begin position="43"/>
        <end position="53"/>
    </location>
</feature>
<organism evidence="3 4">
    <name type="scientific">Blastococcus mobilis</name>
    <dbReference type="NCBI Taxonomy" id="1938746"/>
    <lineage>
        <taxon>Bacteria</taxon>
        <taxon>Bacillati</taxon>
        <taxon>Actinomycetota</taxon>
        <taxon>Actinomycetes</taxon>
        <taxon>Geodermatophilales</taxon>
        <taxon>Geodermatophilaceae</taxon>
        <taxon>Blastococcus</taxon>
    </lineage>
</organism>
<dbReference type="SUPFAM" id="SSF54593">
    <property type="entry name" value="Glyoxalase/Bleomycin resistance protein/Dihydroxybiphenyl dioxygenase"/>
    <property type="match status" value="1"/>
</dbReference>
<evidence type="ECO:0000313" key="3">
    <source>
        <dbReference type="EMBL" id="SNR84403.1"/>
    </source>
</evidence>
<gene>
    <name evidence="3" type="ORF">SAMN06272737_13039</name>
</gene>
<keyword evidence="4" id="KW-1185">Reference proteome</keyword>
<dbReference type="RefSeq" id="WP_089338473.1">
    <property type="nucleotide sequence ID" value="NZ_FZNO01000030.1"/>
</dbReference>
<protein>
    <recommendedName>
        <fullName evidence="2">Glyoxalase-like domain-containing protein</fullName>
    </recommendedName>
</protein>
<dbReference type="Proteomes" id="UP000198403">
    <property type="component" value="Unassembled WGS sequence"/>
</dbReference>
<sequence>MADAPAGRNSPARFKDLCLDARDHQTLADWWCAALGYVRRDELEDAQTPEDDEPRPLDWPVPIVDPSGAGPLMWIVPVPEPKIVKNRMHFDVIGDTAALLTAGATMVRPRDAGDEADSIEWDVLADPQGNEFCVFSPEE</sequence>
<dbReference type="AlphaFoldDB" id="A0A238ZP11"/>
<feature type="region of interest" description="Disordered" evidence="1">
    <location>
        <begin position="43"/>
        <end position="62"/>
    </location>
</feature>
<dbReference type="PANTHER" id="PTHR35908">
    <property type="entry name" value="HYPOTHETICAL FUSION PROTEIN"/>
    <property type="match status" value="1"/>
</dbReference>
<dbReference type="OrthoDB" id="5524593at2"/>
<dbReference type="InterPro" id="IPR029068">
    <property type="entry name" value="Glyas_Bleomycin-R_OHBP_Dase"/>
</dbReference>
<reference evidence="3 4" key="1">
    <citation type="submission" date="2017-06" db="EMBL/GenBank/DDBJ databases">
        <authorList>
            <person name="Kim H.J."/>
            <person name="Triplett B.A."/>
        </authorList>
    </citation>
    <scope>NUCLEOTIDE SEQUENCE [LARGE SCALE GENOMIC DNA]</scope>
    <source>
        <strain evidence="3 4">DSM 44272</strain>
    </source>
</reference>
<evidence type="ECO:0000259" key="2">
    <source>
        <dbReference type="Pfam" id="PF18029"/>
    </source>
</evidence>
<dbReference type="PANTHER" id="PTHR35908:SF1">
    <property type="entry name" value="CONSERVED PROTEIN"/>
    <property type="match status" value="1"/>
</dbReference>
<dbReference type="Gene3D" id="3.10.180.10">
    <property type="entry name" value="2,3-Dihydroxybiphenyl 1,2-Dioxygenase, domain 1"/>
    <property type="match status" value="1"/>
</dbReference>
<name>A0A238ZP11_9ACTN</name>
<dbReference type="Pfam" id="PF18029">
    <property type="entry name" value="Glyoxalase_6"/>
    <property type="match status" value="1"/>
</dbReference>
<feature type="domain" description="Glyoxalase-like" evidence="2">
    <location>
        <begin position="17"/>
        <end position="135"/>
    </location>
</feature>
<evidence type="ECO:0000256" key="1">
    <source>
        <dbReference type="SAM" id="MobiDB-lite"/>
    </source>
</evidence>
<accession>A0A238ZP11</accession>